<dbReference type="InterPro" id="IPR011251">
    <property type="entry name" value="Luciferase-like_dom"/>
</dbReference>
<comment type="caution">
    <text evidence="4">The sequence shown here is derived from an EMBL/GenBank/DDBJ whole genome shotgun (WGS) entry which is preliminary data.</text>
</comment>
<dbReference type="EMBL" id="JAVDWW010000003">
    <property type="protein sequence ID" value="MDR7168599.1"/>
    <property type="molecule type" value="Genomic_DNA"/>
</dbReference>
<gene>
    <name evidence="4" type="ORF">J2W56_002330</name>
</gene>
<keyword evidence="1" id="KW-0560">Oxidoreductase</keyword>
<evidence type="ECO:0000313" key="4">
    <source>
        <dbReference type="EMBL" id="MDR7168599.1"/>
    </source>
</evidence>
<proteinExistence type="predicted"/>
<organism evidence="4 5">
    <name type="scientific">Nocardia kruczakiae</name>
    <dbReference type="NCBI Taxonomy" id="261477"/>
    <lineage>
        <taxon>Bacteria</taxon>
        <taxon>Bacillati</taxon>
        <taxon>Actinomycetota</taxon>
        <taxon>Actinomycetes</taxon>
        <taxon>Mycobacteriales</taxon>
        <taxon>Nocardiaceae</taxon>
        <taxon>Nocardia</taxon>
    </lineage>
</organism>
<evidence type="ECO:0000256" key="2">
    <source>
        <dbReference type="SAM" id="MobiDB-lite"/>
    </source>
</evidence>
<keyword evidence="5" id="KW-1185">Reference proteome</keyword>
<protein>
    <submittedName>
        <fullName evidence="4">Alkanesulfonate monooxygenase SsuD/methylene tetrahydromethanopterin reductase-like flavin-dependent oxidoreductase (Luciferase family)</fullName>
    </submittedName>
</protein>
<dbReference type="PANTHER" id="PTHR43244:SF1">
    <property type="entry name" value="5,10-METHYLENETETRAHYDROMETHANOPTERIN REDUCTASE"/>
    <property type="match status" value="1"/>
</dbReference>
<dbReference type="InterPro" id="IPR050564">
    <property type="entry name" value="F420-G6PD/mer"/>
</dbReference>
<dbReference type="Gene3D" id="3.20.20.30">
    <property type="entry name" value="Luciferase-like domain"/>
    <property type="match status" value="1"/>
</dbReference>
<reference evidence="4 5" key="1">
    <citation type="submission" date="2023-07" db="EMBL/GenBank/DDBJ databases">
        <title>Sorghum-associated microbial communities from plants grown in Nebraska, USA.</title>
        <authorList>
            <person name="Schachtman D."/>
        </authorList>
    </citation>
    <scope>NUCLEOTIDE SEQUENCE [LARGE SCALE GENOMIC DNA]</scope>
    <source>
        <strain evidence="4 5">4272</strain>
    </source>
</reference>
<dbReference type="Pfam" id="PF00296">
    <property type="entry name" value="Bac_luciferase"/>
    <property type="match status" value="1"/>
</dbReference>
<sequence length="150" mass="16496">MAELLPHRPTTAGQPRSSTAGGRRPRPGSAKLAALALRETTDIEVGTAVTHTFARHPLALAQQALTATALAPNRFTLGIGPSHPHIVEDAYGLSYERPARHVREYLSALTPLLRGETTDYRGETLRAAGTIEVAGRRRPRSWSRRWDRRC</sequence>
<feature type="compositionally biased region" description="Polar residues" evidence="2">
    <location>
        <begin position="11"/>
        <end position="20"/>
    </location>
</feature>
<name>A0ABU1XDH8_9NOCA</name>
<dbReference type="InterPro" id="IPR036661">
    <property type="entry name" value="Luciferase-like_sf"/>
</dbReference>
<evidence type="ECO:0000313" key="5">
    <source>
        <dbReference type="Proteomes" id="UP001251217"/>
    </source>
</evidence>
<evidence type="ECO:0000259" key="3">
    <source>
        <dbReference type="Pfam" id="PF00296"/>
    </source>
</evidence>
<accession>A0ABU1XDH8</accession>
<feature type="region of interest" description="Disordered" evidence="2">
    <location>
        <begin position="1"/>
        <end position="29"/>
    </location>
</feature>
<dbReference type="SUPFAM" id="SSF51679">
    <property type="entry name" value="Bacterial luciferase-like"/>
    <property type="match status" value="1"/>
</dbReference>
<feature type="domain" description="Luciferase-like" evidence="3">
    <location>
        <begin position="27"/>
        <end position="131"/>
    </location>
</feature>
<evidence type="ECO:0000256" key="1">
    <source>
        <dbReference type="ARBA" id="ARBA00023002"/>
    </source>
</evidence>
<dbReference type="PANTHER" id="PTHR43244">
    <property type="match status" value="1"/>
</dbReference>
<dbReference type="Proteomes" id="UP001251217">
    <property type="component" value="Unassembled WGS sequence"/>
</dbReference>